<keyword evidence="4" id="KW-1185">Reference proteome</keyword>
<dbReference type="Gene3D" id="3.30.420.40">
    <property type="match status" value="2"/>
</dbReference>
<dbReference type="SUPFAM" id="SSF53067">
    <property type="entry name" value="Actin-like ATPase domain"/>
    <property type="match status" value="2"/>
</dbReference>
<evidence type="ECO:0000313" key="4">
    <source>
        <dbReference type="Proteomes" id="UP000761534"/>
    </source>
</evidence>
<sequence length="456" mass="50653">MPTFRDDNIVVVSPGSETTQATIGLGESLSPPTIQIPTKVYRHASNPKMFSSKGTEENAVYPVKKGRIVDVDAFGYLLKLIYRLAQSQLGAHAAVPMLLLSCCRWDRLTMERITQYAFETIKVTGFTIIPSALAATYAYGLSDSLVIDIGKEKTEITPINEFQVVEHARQCVDYGGQTINDSLSKLLPDLDAGQVEALKKSPIYEVLNESDTKNSWFALNANETGNPGNEEEEGVVDIAAIVASGRTREILDEREKEKQSGETKQVEPSNMDREFNTFVDPNNKTLEVGKQRFHGTEDLIQHLTFAVGQVIKRVDQVNRRQDCWDNVVIVGRGSTVKGFKEALLVSLQTKYVIMRNTTYSEVPSAFNTGQNTPNGTPLYAPQLTQQHNQGHGQVPTSIRLAKMAEYFPEWKGHGWEDVPFLGAQIAAKQIFTGAIENSFLTRSEYNEVGPTSIWDI</sequence>
<evidence type="ECO:0000313" key="3">
    <source>
        <dbReference type="EMBL" id="KAA8900267.1"/>
    </source>
</evidence>
<dbReference type="InterPro" id="IPR043129">
    <property type="entry name" value="ATPase_NBD"/>
</dbReference>
<dbReference type="PANTHER" id="PTHR11937">
    <property type="entry name" value="ACTIN"/>
    <property type="match status" value="1"/>
</dbReference>
<name>A0A642UJL2_9ASCO</name>
<dbReference type="SMART" id="SM00268">
    <property type="entry name" value="ACTIN"/>
    <property type="match status" value="1"/>
</dbReference>
<feature type="region of interest" description="Disordered" evidence="2">
    <location>
        <begin position="253"/>
        <end position="273"/>
    </location>
</feature>
<dbReference type="AlphaFoldDB" id="A0A642UJL2"/>
<dbReference type="Gene3D" id="3.90.640.60">
    <property type="match status" value="1"/>
</dbReference>
<comment type="similarity">
    <text evidence="1">Belongs to the actin family.</text>
</comment>
<dbReference type="VEuPathDB" id="FungiDB:TRICI_006229"/>
<dbReference type="OrthoDB" id="74201at2759"/>
<dbReference type="EMBL" id="SWFS01000505">
    <property type="protein sequence ID" value="KAA8900267.1"/>
    <property type="molecule type" value="Genomic_DNA"/>
</dbReference>
<evidence type="ECO:0000256" key="2">
    <source>
        <dbReference type="SAM" id="MobiDB-lite"/>
    </source>
</evidence>
<reference evidence="3" key="1">
    <citation type="journal article" date="2019" name="G3 (Bethesda)">
        <title>Genome Assemblies of Two Rare Opportunistic Yeast Pathogens: Diutina rugosa (syn. Candida rugosa) and Trichomonascus ciferrii (syn. Candida ciferrii).</title>
        <authorList>
            <person name="Mixao V."/>
            <person name="Saus E."/>
            <person name="Hansen A.P."/>
            <person name="Lass-Florl C."/>
            <person name="Gabaldon T."/>
        </authorList>
    </citation>
    <scope>NUCLEOTIDE SEQUENCE</scope>
    <source>
        <strain evidence="3">CBS 4856</strain>
    </source>
</reference>
<gene>
    <name evidence="3" type="ORF">TRICI_006229</name>
</gene>
<evidence type="ECO:0008006" key="5">
    <source>
        <dbReference type="Google" id="ProtNLM"/>
    </source>
</evidence>
<organism evidence="3 4">
    <name type="scientific">Trichomonascus ciferrii</name>
    <dbReference type="NCBI Taxonomy" id="44093"/>
    <lineage>
        <taxon>Eukaryota</taxon>
        <taxon>Fungi</taxon>
        <taxon>Dikarya</taxon>
        <taxon>Ascomycota</taxon>
        <taxon>Saccharomycotina</taxon>
        <taxon>Dipodascomycetes</taxon>
        <taxon>Dipodascales</taxon>
        <taxon>Trichomonascaceae</taxon>
        <taxon>Trichomonascus</taxon>
        <taxon>Trichomonascus ciferrii complex</taxon>
    </lineage>
</organism>
<dbReference type="Proteomes" id="UP000761534">
    <property type="component" value="Unassembled WGS sequence"/>
</dbReference>
<comment type="caution">
    <text evidence="3">The sequence shown here is derived from an EMBL/GenBank/DDBJ whole genome shotgun (WGS) entry which is preliminary data.</text>
</comment>
<protein>
    <recommendedName>
        <fullName evidence="5">Actin-like protein ARP9</fullName>
    </recommendedName>
</protein>
<accession>A0A642UJL2</accession>
<evidence type="ECO:0000256" key="1">
    <source>
        <dbReference type="RuleBase" id="RU000487"/>
    </source>
</evidence>
<dbReference type="InterPro" id="IPR004000">
    <property type="entry name" value="Actin"/>
</dbReference>
<proteinExistence type="inferred from homology"/>
<dbReference type="Pfam" id="PF00022">
    <property type="entry name" value="Actin"/>
    <property type="match status" value="1"/>
</dbReference>